<dbReference type="Proteomes" id="UP001143548">
    <property type="component" value="Unassembled WGS sequence"/>
</dbReference>
<protein>
    <submittedName>
        <fullName evidence="1">Uncharacterized protein</fullName>
    </submittedName>
</protein>
<dbReference type="EMBL" id="BROQ01000084">
    <property type="protein sequence ID" value="GKZ24350.1"/>
    <property type="molecule type" value="Genomic_DNA"/>
</dbReference>
<sequence length="150" mass="16750">MTNIAALNTAVMSTRAISAQPRQFCNHAFYPKVCVSKIAKHGRAHGSRNGSNLPPKAGDIGNHTTLLAEPIQEFFQWKDKSYEYDNSSDTVVSWSNNAQQQFWLRPSQLVKRSSVVASKRPIATFKSHCNVPKSMVRNIPEEADRPSTYG</sequence>
<proteinExistence type="predicted"/>
<name>A0A9W6DQU0_9EURO</name>
<comment type="caution">
    <text evidence="1">The sequence shown here is derived from an EMBL/GenBank/DDBJ whole genome shotgun (WGS) entry which is preliminary data.</text>
</comment>
<reference evidence="1" key="1">
    <citation type="submission" date="2022-07" db="EMBL/GenBank/DDBJ databases">
        <title>Taxonomy of Aspergillus series Nigri: significant species reduction supported by multi-species coalescent approaches.</title>
        <authorList>
            <person name="Bian C."/>
            <person name="Kusuya Y."/>
            <person name="Sklenar F."/>
            <person name="D'hooge E."/>
            <person name="Yaguchi T."/>
            <person name="Takahashi H."/>
            <person name="Hubka V."/>
        </authorList>
    </citation>
    <scope>NUCLEOTIDE SEQUENCE</scope>
    <source>
        <strain evidence="1">CBS 733.88</strain>
    </source>
</reference>
<accession>A0A9W6DQU0</accession>
<evidence type="ECO:0000313" key="2">
    <source>
        <dbReference type="Proteomes" id="UP001143548"/>
    </source>
</evidence>
<evidence type="ECO:0000313" key="1">
    <source>
        <dbReference type="EMBL" id="GKZ24350.1"/>
    </source>
</evidence>
<dbReference type="AlphaFoldDB" id="A0A9W6DQU0"/>
<gene>
    <name evidence="1" type="ORF">AbraCBS73388_011158</name>
</gene>
<organism evidence="1 2">
    <name type="scientific">Aspergillus brasiliensis</name>
    <dbReference type="NCBI Taxonomy" id="319629"/>
    <lineage>
        <taxon>Eukaryota</taxon>
        <taxon>Fungi</taxon>
        <taxon>Dikarya</taxon>
        <taxon>Ascomycota</taxon>
        <taxon>Pezizomycotina</taxon>
        <taxon>Eurotiomycetes</taxon>
        <taxon>Eurotiomycetidae</taxon>
        <taxon>Eurotiales</taxon>
        <taxon>Aspergillaceae</taxon>
        <taxon>Aspergillus</taxon>
        <taxon>Aspergillus subgen. Circumdati</taxon>
    </lineage>
</organism>